<dbReference type="OrthoDB" id="7405014at2"/>
<gene>
    <name evidence="3" type="ORF">DVR09_02790</name>
</gene>
<evidence type="ECO:0000313" key="3">
    <source>
        <dbReference type="EMBL" id="AXK41397.1"/>
    </source>
</evidence>
<sequence length="257" mass="26622">MGSTQPSIGRTAMFRLLAACTLGLAAFAAIPATQAHPGKEWRSSLDDGERISTSWSGTARFDQVTLASKDDVRVTRGDRWRIRASGNPVVLAELRFKVEDGALIIGRRSNRDKIEGSARIEVIAPDVEGVTLAGSGDLSIDTMDTDQVDAIVAGSGTIEVGRIAARELTATVAGSGDLRIAGRAGNGRITIAGSGEIDGQRLRLERASVSIAGSGDARFSADGSVSASIVGSGDAIVSGTTDCTQTRMGSGRLTCSR</sequence>
<dbReference type="Proteomes" id="UP000254508">
    <property type="component" value="Chromosome"/>
</dbReference>
<dbReference type="PANTHER" id="PTHR39200:SF1">
    <property type="entry name" value="AUTO-TRANSPORTER ADHESIN HEAD GIN DOMAIN-CONTAINING PROTEIN-RELATED"/>
    <property type="match status" value="1"/>
</dbReference>
<feature type="domain" description="Putative auto-transporter adhesin head GIN" evidence="2">
    <location>
        <begin position="60"/>
        <end position="240"/>
    </location>
</feature>
<evidence type="ECO:0000259" key="2">
    <source>
        <dbReference type="Pfam" id="PF10988"/>
    </source>
</evidence>
<dbReference type="InterPro" id="IPR021255">
    <property type="entry name" value="DUF2807"/>
</dbReference>
<protein>
    <submittedName>
        <fullName evidence="3">DUF2807 domain-containing protein</fullName>
    </submittedName>
</protein>
<reference evidence="4" key="1">
    <citation type="submission" date="2018-07" db="EMBL/GenBank/DDBJ databases">
        <title>Genome sequence of Erythrobacter strain YH-07, an antagonistic bacterium isolated from Yellow Sea.</title>
        <authorList>
            <person name="Tang T."/>
            <person name="Liu Q."/>
            <person name="Sun X."/>
        </authorList>
    </citation>
    <scope>NUCLEOTIDE SEQUENCE [LARGE SCALE GENOMIC DNA]</scope>
    <source>
        <strain evidence="4">YH-07</strain>
    </source>
</reference>
<dbReference type="PANTHER" id="PTHR39200">
    <property type="entry name" value="HYPOTHETICAL EXPORTED PROTEIN"/>
    <property type="match status" value="1"/>
</dbReference>
<dbReference type="Pfam" id="PF10988">
    <property type="entry name" value="DUF2807"/>
    <property type="match status" value="1"/>
</dbReference>
<name>A0A345YBU5_9SPHN</name>
<proteinExistence type="predicted"/>
<accession>A0A345YBU5</accession>
<feature type="chain" id="PRO_5016947111" evidence="1">
    <location>
        <begin position="29"/>
        <end position="257"/>
    </location>
</feature>
<evidence type="ECO:0000313" key="4">
    <source>
        <dbReference type="Proteomes" id="UP000254508"/>
    </source>
</evidence>
<dbReference type="AlphaFoldDB" id="A0A345YBU5"/>
<keyword evidence="4" id="KW-1185">Reference proteome</keyword>
<dbReference type="KEGG" id="err:DVR09_02790"/>
<keyword evidence="1" id="KW-0732">Signal</keyword>
<dbReference type="EMBL" id="CP031357">
    <property type="protein sequence ID" value="AXK41397.1"/>
    <property type="molecule type" value="Genomic_DNA"/>
</dbReference>
<feature type="signal peptide" evidence="1">
    <location>
        <begin position="1"/>
        <end position="28"/>
    </location>
</feature>
<dbReference type="Gene3D" id="2.160.20.120">
    <property type="match status" value="1"/>
</dbReference>
<evidence type="ECO:0000256" key="1">
    <source>
        <dbReference type="SAM" id="SignalP"/>
    </source>
</evidence>
<organism evidence="3 4">
    <name type="scientific">Erythrobacter aureus</name>
    <dbReference type="NCBI Taxonomy" id="2182384"/>
    <lineage>
        <taxon>Bacteria</taxon>
        <taxon>Pseudomonadati</taxon>
        <taxon>Pseudomonadota</taxon>
        <taxon>Alphaproteobacteria</taxon>
        <taxon>Sphingomonadales</taxon>
        <taxon>Erythrobacteraceae</taxon>
        <taxon>Erythrobacter/Porphyrobacter group</taxon>
        <taxon>Erythrobacter</taxon>
    </lineage>
</organism>